<dbReference type="GO" id="GO:0016757">
    <property type="term" value="F:glycosyltransferase activity"/>
    <property type="evidence" value="ECO:0007669"/>
    <property type="project" value="InterPro"/>
</dbReference>
<evidence type="ECO:0000256" key="1">
    <source>
        <dbReference type="ARBA" id="ARBA00022679"/>
    </source>
</evidence>
<dbReference type="OrthoDB" id="9797829at2"/>
<feature type="domain" description="Glycosyl transferase family 1" evidence="2">
    <location>
        <begin position="227"/>
        <end position="388"/>
    </location>
</feature>
<keyword evidence="4" id="KW-1185">Reference proteome</keyword>
<dbReference type="CDD" id="cd03809">
    <property type="entry name" value="GT4_MtfB-like"/>
    <property type="match status" value="1"/>
</dbReference>
<dbReference type="HOGENOM" id="CLU_009583_27_0_3"/>
<dbReference type="PANTHER" id="PTHR46401">
    <property type="entry name" value="GLYCOSYLTRANSFERASE WBBK-RELATED"/>
    <property type="match status" value="1"/>
</dbReference>
<dbReference type="STRING" id="1173020.Cha6605_4677"/>
<dbReference type="KEGG" id="cmp:Cha6605_4677"/>
<sequence>MKVIFDISSVGDNPKTRTGIARTAWTLADLLHQNLGNNISFSATGSIEASLQTERLLNTHPNLRSAIHPVSSFARDVNQLNKQNNNNSLVEKTKQLTLPNISRLLNITRKPIDVNILAQADIFHSSYPRIPKQVRKALPNRHLQTVYDLTPLLLDEKYFGPGQRGITQRLIDTIQPNDWVTTISDATRNDLLNRKKLNPERVATIYLAASSELFYPVSDKSVIQVTKQKYQLPEGDYFLSLHSLAPHKNMEHLISCFKQVILQEKKQDLHLVICGGNQAAVTSMIKENHLTDTDLKYIHFAGFIEDRDLAAIYSGALGFIFPSLYEGFGLPVLEAMQCGCPVISSNTSSLPEVVGEAGFLVSPTDKDTLCEYIVKLDRSNDLRFRYSQFGLDRAISFNWIKTINSLLEVYEAMML</sequence>
<dbReference type="Gene3D" id="3.40.50.2000">
    <property type="entry name" value="Glycogen Phosphorylase B"/>
    <property type="match status" value="2"/>
</dbReference>
<dbReference type="RefSeq" id="WP_015161691.1">
    <property type="nucleotide sequence ID" value="NC_019697.1"/>
</dbReference>
<dbReference type="EMBL" id="CP003600">
    <property type="protein sequence ID" value="AFY95595.1"/>
    <property type="molecule type" value="Genomic_DNA"/>
</dbReference>
<dbReference type="GO" id="GO:0009103">
    <property type="term" value="P:lipopolysaccharide biosynthetic process"/>
    <property type="evidence" value="ECO:0007669"/>
    <property type="project" value="TreeGrafter"/>
</dbReference>
<name>K9UL90_CHAP6</name>
<protein>
    <submittedName>
        <fullName evidence="3">Glycosyltransferase</fullName>
    </submittedName>
</protein>
<dbReference type="AlphaFoldDB" id="K9UL90"/>
<gene>
    <name evidence="3" type="ORF">Cha6605_4677</name>
</gene>
<reference evidence="3 4" key="1">
    <citation type="submission" date="2012-05" db="EMBL/GenBank/DDBJ databases">
        <title>Finished chromosome of genome of Chamaesiphon sp. PCC 6605.</title>
        <authorList>
            <consortium name="US DOE Joint Genome Institute"/>
            <person name="Gugger M."/>
            <person name="Coursin T."/>
            <person name="Rippka R."/>
            <person name="Tandeau De Marsac N."/>
            <person name="Huntemann M."/>
            <person name="Wei C.-L."/>
            <person name="Han J."/>
            <person name="Detter J.C."/>
            <person name="Han C."/>
            <person name="Tapia R."/>
            <person name="Chen A."/>
            <person name="Kyrpides N."/>
            <person name="Mavromatis K."/>
            <person name="Markowitz V."/>
            <person name="Szeto E."/>
            <person name="Ivanova N."/>
            <person name="Pagani I."/>
            <person name="Pati A."/>
            <person name="Goodwin L."/>
            <person name="Nordberg H.P."/>
            <person name="Cantor M.N."/>
            <person name="Hua S.X."/>
            <person name="Woyke T."/>
            <person name="Kerfeld C.A."/>
        </authorList>
    </citation>
    <scope>NUCLEOTIDE SEQUENCE [LARGE SCALE GENOMIC DNA]</scope>
    <source>
        <strain evidence="4">ATCC 27169 / PCC 6605</strain>
    </source>
</reference>
<keyword evidence="1 3" id="KW-0808">Transferase</keyword>
<dbReference type="PANTHER" id="PTHR46401:SF2">
    <property type="entry name" value="GLYCOSYLTRANSFERASE WBBK-RELATED"/>
    <property type="match status" value="1"/>
</dbReference>
<dbReference type="eggNOG" id="COG0438">
    <property type="taxonomic scope" value="Bacteria"/>
</dbReference>
<evidence type="ECO:0000313" key="4">
    <source>
        <dbReference type="Proteomes" id="UP000010366"/>
    </source>
</evidence>
<organism evidence="3 4">
    <name type="scientific">Chamaesiphon minutus (strain ATCC 27169 / PCC 6605)</name>
    <dbReference type="NCBI Taxonomy" id="1173020"/>
    <lineage>
        <taxon>Bacteria</taxon>
        <taxon>Bacillati</taxon>
        <taxon>Cyanobacteriota</taxon>
        <taxon>Cyanophyceae</taxon>
        <taxon>Gomontiellales</taxon>
        <taxon>Chamaesiphonaceae</taxon>
        <taxon>Chamaesiphon</taxon>
    </lineage>
</organism>
<dbReference type="Pfam" id="PF00534">
    <property type="entry name" value="Glycos_transf_1"/>
    <property type="match status" value="1"/>
</dbReference>
<evidence type="ECO:0000259" key="2">
    <source>
        <dbReference type="Pfam" id="PF00534"/>
    </source>
</evidence>
<proteinExistence type="predicted"/>
<accession>K9UL90</accession>
<dbReference type="InterPro" id="IPR001296">
    <property type="entry name" value="Glyco_trans_1"/>
</dbReference>
<dbReference type="SUPFAM" id="SSF53756">
    <property type="entry name" value="UDP-Glycosyltransferase/glycogen phosphorylase"/>
    <property type="match status" value="1"/>
</dbReference>
<dbReference type="PATRIC" id="fig|1173020.3.peg.5347"/>
<evidence type="ECO:0000313" key="3">
    <source>
        <dbReference type="EMBL" id="AFY95595.1"/>
    </source>
</evidence>
<dbReference type="Proteomes" id="UP000010366">
    <property type="component" value="Chromosome"/>
</dbReference>